<evidence type="ECO:0000313" key="1">
    <source>
        <dbReference type="EMBL" id="KKM79819.1"/>
    </source>
</evidence>
<accession>A0A0F9KCB6</accession>
<sequence length="113" mass="12635">MMEERILQQVNKAVGEAIIKELVGYGKPLSKLTERVISDNSDELYRLISDGFAELLTAESFRVALKKAFNEKLAKVLVSRMGGEIEKQVNELKGNLVTRAKITTAINKVIEEL</sequence>
<protein>
    <submittedName>
        <fullName evidence="1">Uncharacterized protein</fullName>
    </submittedName>
</protein>
<gene>
    <name evidence="1" type="ORF">LCGC14_1346040</name>
</gene>
<comment type="caution">
    <text evidence="1">The sequence shown here is derived from an EMBL/GenBank/DDBJ whole genome shotgun (WGS) entry which is preliminary data.</text>
</comment>
<dbReference type="EMBL" id="LAZR01008281">
    <property type="protein sequence ID" value="KKM79819.1"/>
    <property type="molecule type" value="Genomic_DNA"/>
</dbReference>
<name>A0A0F9KCB6_9ZZZZ</name>
<dbReference type="AlphaFoldDB" id="A0A0F9KCB6"/>
<reference evidence="1" key="1">
    <citation type="journal article" date="2015" name="Nature">
        <title>Complex archaea that bridge the gap between prokaryotes and eukaryotes.</title>
        <authorList>
            <person name="Spang A."/>
            <person name="Saw J.H."/>
            <person name="Jorgensen S.L."/>
            <person name="Zaremba-Niedzwiedzka K."/>
            <person name="Martijn J."/>
            <person name="Lind A.E."/>
            <person name="van Eijk R."/>
            <person name="Schleper C."/>
            <person name="Guy L."/>
            <person name="Ettema T.J."/>
        </authorList>
    </citation>
    <scope>NUCLEOTIDE SEQUENCE</scope>
</reference>
<organism evidence="1">
    <name type="scientific">marine sediment metagenome</name>
    <dbReference type="NCBI Taxonomy" id="412755"/>
    <lineage>
        <taxon>unclassified sequences</taxon>
        <taxon>metagenomes</taxon>
        <taxon>ecological metagenomes</taxon>
    </lineage>
</organism>
<proteinExistence type="predicted"/>